<gene>
    <name evidence="1" type="ORF">LO80_02900</name>
</gene>
<dbReference type="SUPFAM" id="SSF53756">
    <property type="entry name" value="UDP-Glycosyltransferase/glycogen phosphorylase"/>
    <property type="match status" value="1"/>
</dbReference>
<reference evidence="1 2" key="1">
    <citation type="submission" date="2014-10" db="EMBL/GenBank/DDBJ databases">
        <title>Whole genome sequence of Francisella endociliophora strain FSC1006, isolated from a laboratory culture of the marine ciliate Euplotes raikovi.</title>
        <authorList>
            <person name="Granberg M."/>
            <person name="Backman S."/>
            <person name="Lundmark E."/>
            <person name="Nilsson E."/>
            <person name="Karlsson E."/>
            <person name="Thelaus J."/>
            <person name="Ohrman C."/>
            <person name="Larkeryd A."/>
            <person name="Stenberg P."/>
        </authorList>
    </citation>
    <scope>NUCLEOTIDE SEQUENCE [LARGE SCALE GENOMIC DNA]</scope>
    <source>
        <strain evidence="1 2">FSC1006</strain>
    </source>
</reference>
<dbReference type="STRING" id="1547445.LO80_02900"/>
<sequence>MFFTKKPIIKNNTFIIWEPCSQSHAEIIPGFAKYLLDLGYHVSVLVNPKKYEEGLFCRFEHQNISYNKMSKRQIQKFFKKDSLEDIQGVLVTTIGKLYNGKNLEQAYKHFNKKIDKNKLFFVEHEIDSYIDNNPAPRKEIITLRKMNYKNAEVIAINPHYFGSYELTDKNNITRFVSVGAISDKRKSTKLLINAAEDLIMQGITNFKIVIIGKGSIHDLPNSLHPYFELKGRLDFKDMYDEIEKADFILSAYENIPEHIKYITCKTSGTFQLVYGFLKPIIIKENFAPINGFTENNAILYKKDNDYAKAIIKAINMSSNEYLEVRNSLEKYSSELYNCSLTNLKLNIKNSLKHE</sequence>
<dbReference type="RefSeq" id="WP_040008373.1">
    <property type="nucleotide sequence ID" value="NZ_CP009574.1"/>
</dbReference>
<proteinExistence type="predicted"/>
<dbReference type="KEGG" id="frf:LO80_02900"/>
<protein>
    <recommendedName>
        <fullName evidence="3">Glycosyl transferase family 1 domain-containing protein</fullName>
    </recommendedName>
</protein>
<dbReference type="eggNOG" id="ENOG5032TWB">
    <property type="taxonomic scope" value="Bacteria"/>
</dbReference>
<evidence type="ECO:0008006" key="3">
    <source>
        <dbReference type="Google" id="ProtNLM"/>
    </source>
</evidence>
<dbReference type="Gene3D" id="3.40.50.2000">
    <property type="entry name" value="Glycogen Phosphorylase B"/>
    <property type="match status" value="1"/>
</dbReference>
<dbReference type="Proteomes" id="UP000029672">
    <property type="component" value="Chromosome"/>
</dbReference>
<dbReference type="HOGENOM" id="CLU_065772_0_0_6"/>
<evidence type="ECO:0000313" key="1">
    <source>
        <dbReference type="EMBL" id="AIT09026.1"/>
    </source>
</evidence>
<dbReference type="EMBL" id="CP009574">
    <property type="protein sequence ID" value="AIT09026.1"/>
    <property type="molecule type" value="Genomic_DNA"/>
</dbReference>
<dbReference type="AlphaFoldDB" id="A0A097EN84"/>
<name>A0A097EN84_9GAMM</name>
<keyword evidence="2" id="KW-1185">Reference proteome</keyword>
<organism evidence="1 2">
    <name type="scientific">Candidatus Francisella endociliophora</name>
    <dbReference type="NCBI Taxonomy" id="653937"/>
    <lineage>
        <taxon>Bacteria</taxon>
        <taxon>Pseudomonadati</taxon>
        <taxon>Pseudomonadota</taxon>
        <taxon>Gammaproteobacteria</taxon>
        <taxon>Thiotrichales</taxon>
        <taxon>Francisellaceae</taxon>
        <taxon>Francisella</taxon>
    </lineage>
</organism>
<evidence type="ECO:0000313" key="2">
    <source>
        <dbReference type="Proteomes" id="UP000029672"/>
    </source>
</evidence>
<accession>A0A097EN84</accession>